<comment type="similarity">
    <text evidence="1">Belongs to the ARG7 family.</text>
</comment>
<evidence type="ECO:0000313" key="3">
    <source>
        <dbReference type="RefSeq" id="XP_022155187.1"/>
    </source>
</evidence>
<proteinExistence type="inferred from homology"/>
<evidence type="ECO:0000256" key="1">
    <source>
        <dbReference type="ARBA" id="ARBA00006974"/>
    </source>
</evidence>
<dbReference type="Proteomes" id="UP000504603">
    <property type="component" value="Unplaced"/>
</dbReference>
<dbReference type="GeneID" id="111022319"/>
<reference evidence="3" key="1">
    <citation type="submission" date="2025-08" db="UniProtKB">
        <authorList>
            <consortium name="RefSeq"/>
        </authorList>
    </citation>
    <scope>IDENTIFICATION</scope>
    <source>
        <strain evidence="3">OHB3-1</strain>
    </source>
</reference>
<evidence type="ECO:0000313" key="2">
    <source>
        <dbReference type="Proteomes" id="UP000504603"/>
    </source>
</evidence>
<dbReference type="GO" id="GO:0009733">
    <property type="term" value="P:response to auxin"/>
    <property type="evidence" value="ECO:0007669"/>
    <property type="project" value="InterPro"/>
</dbReference>
<gene>
    <name evidence="3" type="primary">LOC111022319</name>
</gene>
<organism evidence="2 3">
    <name type="scientific">Momordica charantia</name>
    <name type="common">Bitter gourd</name>
    <name type="synonym">Balsam pear</name>
    <dbReference type="NCBI Taxonomy" id="3673"/>
    <lineage>
        <taxon>Eukaryota</taxon>
        <taxon>Viridiplantae</taxon>
        <taxon>Streptophyta</taxon>
        <taxon>Embryophyta</taxon>
        <taxon>Tracheophyta</taxon>
        <taxon>Spermatophyta</taxon>
        <taxon>Magnoliopsida</taxon>
        <taxon>eudicotyledons</taxon>
        <taxon>Gunneridae</taxon>
        <taxon>Pentapetalae</taxon>
        <taxon>rosids</taxon>
        <taxon>fabids</taxon>
        <taxon>Cucurbitales</taxon>
        <taxon>Cucurbitaceae</taxon>
        <taxon>Momordiceae</taxon>
        <taxon>Momordica</taxon>
    </lineage>
</organism>
<dbReference type="InterPro" id="IPR003676">
    <property type="entry name" value="SAUR_fam"/>
</dbReference>
<protein>
    <submittedName>
        <fullName evidence="3">Auxin-responsive protein SAUR71-like</fullName>
    </submittedName>
</protein>
<dbReference type="PANTHER" id="PTHR31374:SF137">
    <property type="entry name" value="SAUR FAMILY PROTEIN"/>
    <property type="match status" value="1"/>
</dbReference>
<dbReference type="PANTHER" id="PTHR31374">
    <property type="entry name" value="AUXIN-INDUCED PROTEIN-LIKE-RELATED"/>
    <property type="match status" value="1"/>
</dbReference>
<dbReference type="KEGG" id="mcha:111022319"/>
<accession>A0A6J1DNN8</accession>
<dbReference type="OrthoDB" id="670661at2759"/>
<sequence length="141" mass="16121">MDPKKSNKIRDIVRLQQILKKWKRLANANAPKSSRATNSNKGIIKFLKTNSSDGVPKGYLAVCVGKELKRFVIPTHFLTHPAFRTLLREAEEEFGFHQQGVLQIPCELPVFENILDGLQCDHQDFFFHNHADCDLTPQMCT</sequence>
<keyword evidence="2" id="KW-1185">Reference proteome</keyword>
<name>A0A6J1DNN8_MOMCH</name>
<dbReference type="RefSeq" id="XP_022155187.1">
    <property type="nucleotide sequence ID" value="XM_022299495.1"/>
</dbReference>
<dbReference type="AlphaFoldDB" id="A0A6J1DNN8"/>
<dbReference type="Pfam" id="PF02519">
    <property type="entry name" value="Auxin_inducible"/>
    <property type="match status" value="1"/>
</dbReference>